<organism evidence="2 3">
    <name type="scientific">Rhizophlyctis rosea</name>
    <dbReference type="NCBI Taxonomy" id="64517"/>
    <lineage>
        <taxon>Eukaryota</taxon>
        <taxon>Fungi</taxon>
        <taxon>Fungi incertae sedis</taxon>
        <taxon>Chytridiomycota</taxon>
        <taxon>Chytridiomycota incertae sedis</taxon>
        <taxon>Chytridiomycetes</taxon>
        <taxon>Rhizophlyctidales</taxon>
        <taxon>Rhizophlyctidaceae</taxon>
        <taxon>Rhizophlyctis</taxon>
    </lineage>
</organism>
<feature type="region of interest" description="Disordered" evidence="1">
    <location>
        <begin position="209"/>
        <end position="240"/>
    </location>
</feature>
<evidence type="ECO:0000313" key="3">
    <source>
        <dbReference type="Proteomes" id="UP001212841"/>
    </source>
</evidence>
<dbReference type="EMBL" id="JADGJD010000510">
    <property type="protein sequence ID" value="KAJ3050466.1"/>
    <property type="molecule type" value="Genomic_DNA"/>
</dbReference>
<reference evidence="2" key="1">
    <citation type="submission" date="2020-05" db="EMBL/GenBank/DDBJ databases">
        <title>Phylogenomic resolution of chytrid fungi.</title>
        <authorList>
            <person name="Stajich J.E."/>
            <person name="Amses K."/>
            <person name="Simmons R."/>
            <person name="Seto K."/>
            <person name="Myers J."/>
            <person name="Bonds A."/>
            <person name="Quandt C.A."/>
            <person name="Barry K."/>
            <person name="Liu P."/>
            <person name="Grigoriev I."/>
            <person name="Longcore J.E."/>
            <person name="James T.Y."/>
        </authorList>
    </citation>
    <scope>NUCLEOTIDE SEQUENCE</scope>
    <source>
        <strain evidence="2">JEL0318</strain>
    </source>
</reference>
<keyword evidence="3" id="KW-1185">Reference proteome</keyword>
<comment type="caution">
    <text evidence="2">The sequence shown here is derived from an EMBL/GenBank/DDBJ whole genome shotgun (WGS) entry which is preliminary data.</text>
</comment>
<dbReference type="AlphaFoldDB" id="A0AAD5SDC4"/>
<gene>
    <name evidence="2" type="ORF">HK097_008590</name>
</gene>
<protein>
    <submittedName>
        <fullName evidence="2">Uncharacterized protein</fullName>
    </submittedName>
</protein>
<sequence length="271" mass="30382">MSEFSKSTPHPTPQSTCAIVLTGKKQLSDETELDHILLHHVDVGKCYHFAGPIGIDVDSATYLVAPQYMVPLELQPEDMNPCRPSVTGEVVIDMDYPQTQTSDITDPKPILATATDWHPFDLKVYSFKVQLTFDPKNRKISSFLKQCRKDAIFTITGILSSPDTDNRFSIYLLSMKPTDMATTKSLPVEVYPKSPLQWHPDKLATTIVRSGRSQKLTTTSPSPTDPQFANANAQGSSYGEKLDWHSKDHQTCTTPTTPAWIFRRNKANTFY</sequence>
<evidence type="ECO:0000313" key="2">
    <source>
        <dbReference type="EMBL" id="KAJ3050466.1"/>
    </source>
</evidence>
<evidence type="ECO:0000256" key="1">
    <source>
        <dbReference type="SAM" id="MobiDB-lite"/>
    </source>
</evidence>
<name>A0AAD5SDC4_9FUNG</name>
<proteinExistence type="predicted"/>
<accession>A0AAD5SDC4</accession>
<feature type="compositionally biased region" description="Polar residues" evidence="1">
    <location>
        <begin position="209"/>
        <end position="237"/>
    </location>
</feature>
<dbReference type="Proteomes" id="UP001212841">
    <property type="component" value="Unassembled WGS sequence"/>
</dbReference>